<evidence type="ECO:0000256" key="4">
    <source>
        <dbReference type="ARBA" id="ARBA00022692"/>
    </source>
</evidence>
<evidence type="ECO:0000256" key="1">
    <source>
        <dbReference type="ARBA" id="ARBA00004651"/>
    </source>
</evidence>
<gene>
    <name evidence="8" type="ORF">FEM41_11630</name>
</gene>
<sequence length="417" mass="46127">MKYSTTPRLLIMMFVQYFMQGAWNMTMGLVLSSYGMASIIGTAYGLLGVATIISPLFTGMIADRFFASQKVMGILHLINACVIFYTPQFIEAQNATMTLLMIFIVGILFYPTTALSNSISFHHIDGVKYFPVIRVFGTFGFMVIGFIIGQMGYSGDTMAWYIAAASGVALGLYCFTLPDTPPKARGRPFMLRDLLCLDALALFKERNFTILMLSILVLMIPKTAYSAYIPVFLKALGFDNAATMMQIGIASEVIFMFLLSFILLRIGFKVTLLIGAVCWVVRSLFFAHAAVDDAMVWVVVGLLLQGFCWDFFFTVADIYVDRKAGEAIKAQAQSLRFIVSNGAGLLFASTVCGQIFNHTVNAPGSEGLAQWQYFWVWPAIVAAIVSAIFFLLFHDDLSERRSSRRGEAETQSAGQSL</sequence>
<accession>A0A4P8YHW9</accession>
<dbReference type="GO" id="GO:0015213">
    <property type="term" value="F:uridine transmembrane transporter activity"/>
    <property type="evidence" value="ECO:0007669"/>
    <property type="project" value="TreeGrafter"/>
</dbReference>
<feature type="transmembrane region" description="Helical" evidence="7">
    <location>
        <begin position="208"/>
        <end position="229"/>
    </location>
</feature>
<dbReference type="AlphaFoldDB" id="A0A4P8YHW9"/>
<dbReference type="KEGG" id="izh:FEM41_11630"/>
<feature type="transmembrane region" description="Helical" evidence="7">
    <location>
        <begin position="158"/>
        <end position="177"/>
    </location>
</feature>
<dbReference type="PANTHER" id="PTHR23522:SF4">
    <property type="entry name" value="NUCLEOSIDE PERMEASE NUPG-RELATED"/>
    <property type="match status" value="1"/>
</dbReference>
<feature type="transmembrane region" description="Helical" evidence="7">
    <location>
        <begin position="337"/>
        <end position="356"/>
    </location>
</feature>
<dbReference type="Proteomes" id="UP000302163">
    <property type="component" value="Chromosome"/>
</dbReference>
<keyword evidence="2" id="KW-0813">Transport</keyword>
<dbReference type="InterPro" id="IPR036259">
    <property type="entry name" value="MFS_trans_sf"/>
</dbReference>
<keyword evidence="4 7" id="KW-0812">Transmembrane</keyword>
<feature type="transmembrane region" description="Helical" evidence="7">
    <location>
        <begin position="241"/>
        <end position="263"/>
    </location>
</feature>
<proteinExistence type="predicted"/>
<protein>
    <submittedName>
        <fullName evidence="8">MFS transporter</fullName>
    </submittedName>
</protein>
<evidence type="ECO:0000256" key="5">
    <source>
        <dbReference type="ARBA" id="ARBA00022989"/>
    </source>
</evidence>
<evidence type="ECO:0000256" key="3">
    <source>
        <dbReference type="ARBA" id="ARBA00022475"/>
    </source>
</evidence>
<evidence type="ECO:0000256" key="2">
    <source>
        <dbReference type="ARBA" id="ARBA00022448"/>
    </source>
</evidence>
<keyword evidence="3" id="KW-1003">Cell membrane</keyword>
<reference evidence="8 9" key="1">
    <citation type="submission" date="2019-05" db="EMBL/GenBank/DDBJ databases">
        <title>Complete genome sequence of Izhakiella calystegiae KSNA2, an endophyte isolated from beach morning glory (Calystegia soldanella).</title>
        <authorList>
            <person name="Jiang L."/>
            <person name="Jeong J.C."/>
            <person name="Kim C.Y."/>
            <person name="Kim D.H."/>
            <person name="Kim S.W."/>
            <person name="Lee j."/>
        </authorList>
    </citation>
    <scope>NUCLEOTIDE SEQUENCE [LARGE SCALE GENOMIC DNA]</scope>
    <source>
        <strain evidence="8 9">KSNA2</strain>
    </source>
</reference>
<comment type="subcellular location">
    <subcellularLocation>
        <location evidence="1">Cell membrane</location>
        <topology evidence="1">Multi-pass membrane protein</topology>
    </subcellularLocation>
</comment>
<keyword evidence="6 7" id="KW-0472">Membrane</keyword>
<evidence type="ECO:0000256" key="6">
    <source>
        <dbReference type="ARBA" id="ARBA00023136"/>
    </source>
</evidence>
<evidence type="ECO:0000313" key="9">
    <source>
        <dbReference type="Proteomes" id="UP000302163"/>
    </source>
</evidence>
<dbReference type="InterPro" id="IPR004740">
    <property type="entry name" value="Nuc_H_symport"/>
</dbReference>
<dbReference type="SUPFAM" id="SSF103473">
    <property type="entry name" value="MFS general substrate transporter"/>
    <property type="match status" value="1"/>
</dbReference>
<feature type="transmembrane region" description="Helical" evidence="7">
    <location>
        <begin position="270"/>
        <end position="289"/>
    </location>
</feature>
<feature type="transmembrane region" description="Helical" evidence="7">
    <location>
        <begin position="71"/>
        <end position="90"/>
    </location>
</feature>
<dbReference type="Pfam" id="PF03825">
    <property type="entry name" value="Nuc_H_symport"/>
    <property type="match status" value="1"/>
</dbReference>
<keyword evidence="9" id="KW-1185">Reference proteome</keyword>
<evidence type="ECO:0000256" key="7">
    <source>
        <dbReference type="SAM" id="Phobius"/>
    </source>
</evidence>
<feature type="transmembrane region" description="Helical" evidence="7">
    <location>
        <begin position="96"/>
        <end position="117"/>
    </location>
</feature>
<dbReference type="GO" id="GO:0015212">
    <property type="term" value="F:cytidine transmembrane transporter activity"/>
    <property type="evidence" value="ECO:0007669"/>
    <property type="project" value="TreeGrafter"/>
</dbReference>
<dbReference type="GO" id="GO:0005886">
    <property type="term" value="C:plasma membrane"/>
    <property type="evidence" value="ECO:0007669"/>
    <property type="project" value="UniProtKB-SubCell"/>
</dbReference>
<feature type="transmembrane region" description="Helical" evidence="7">
    <location>
        <begin position="129"/>
        <end position="152"/>
    </location>
</feature>
<feature type="transmembrane region" description="Helical" evidence="7">
    <location>
        <begin position="295"/>
        <end position="316"/>
    </location>
</feature>
<feature type="transmembrane region" description="Helical" evidence="7">
    <location>
        <begin position="376"/>
        <end position="394"/>
    </location>
</feature>
<dbReference type="OrthoDB" id="9783013at2"/>
<dbReference type="RefSeq" id="WP_138096126.1">
    <property type="nucleotide sequence ID" value="NZ_CP040428.1"/>
</dbReference>
<feature type="transmembrane region" description="Helical" evidence="7">
    <location>
        <begin position="37"/>
        <end position="59"/>
    </location>
</feature>
<keyword evidence="5 7" id="KW-1133">Transmembrane helix</keyword>
<feature type="transmembrane region" description="Helical" evidence="7">
    <location>
        <begin position="9"/>
        <end position="31"/>
    </location>
</feature>
<dbReference type="EMBL" id="CP040428">
    <property type="protein sequence ID" value="QCT20251.1"/>
    <property type="molecule type" value="Genomic_DNA"/>
</dbReference>
<name>A0A4P8YHW9_9ENTR</name>
<dbReference type="PANTHER" id="PTHR23522">
    <property type="entry name" value="BLL5896 PROTEIN"/>
    <property type="match status" value="1"/>
</dbReference>
<evidence type="ECO:0000313" key="8">
    <source>
        <dbReference type="EMBL" id="QCT20251.1"/>
    </source>
</evidence>
<dbReference type="Gene3D" id="1.20.1250.20">
    <property type="entry name" value="MFS general substrate transporter like domains"/>
    <property type="match status" value="2"/>
</dbReference>
<organism evidence="8 9">
    <name type="scientific">Jejubacter calystegiae</name>
    <dbReference type="NCBI Taxonomy" id="2579935"/>
    <lineage>
        <taxon>Bacteria</taxon>
        <taxon>Pseudomonadati</taxon>
        <taxon>Pseudomonadota</taxon>
        <taxon>Gammaproteobacteria</taxon>
        <taxon>Enterobacterales</taxon>
        <taxon>Enterobacteriaceae</taxon>
        <taxon>Jejubacter</taxon>
    </lineage>
</organism>